<sequence>MAFTYDLTSARGVVRFNLGDTVENAGPRPDKRNFSDAEIDYLIATETAGNTAATALGFETLAGEWGAYTLSERTGEGSFDAKEVSDQFFELANYWRNKPGGGTGGNSLQAGVLTLDFMQKGDDP</sequence>
<proteinExistence type="predicted"/>
<dbReference type="EMBL" id="LAZR01002716">
    <property type="protein sequence ID" value="KKN26465.1"/>
    <property type="molecule type" value="Genomic_DNA"/>
</dbReference>
<dbReference type="AlphaFoldDB" id="A0A0F9P3R3"/>
<comment type="caution">
    <text evidence="1">The sequence shown here is derived from an EMBL/GenBank/DDBJ whole genome shotgun (WGS) entry which is preliminary data.</text>
</comment>
<accession>A0A0F9P3R3</accession>
<reference evidence="1" key="1">
    <citation type="journal article" date="2015" name="Nature">
        <title>Complex archaea that bridge the gap between prokaryotes and eukaryotes.</title>
        <authorList>
            <person name="Spang A."/>
            <person name="Saw J.H."/>
            <person name="Jorgensen S.L."/>
            <person name="Zaremba-Niedzwiedzka K."/>
            <person name="Martijn J."/>
            <person name="Lind A.E."/>
            <person name="van Eijk R."/>
            <person name="Schleper C."/>
            <person name="Guy L."/>
            <person name="Ettema T.J."/>
        </authorList>
    </citation>
    <scope>NUCLEOTIDE SEQUENCE</scope>
</reference>
<gene>
    <name evidence="1" type="ORF">LCGC14_0874370</name>
</gene>
<protein>
    <submittedName>
        <fullName evidence="1">Uncharacterized protein</fullName>
    </submittedName>
</protein>
<name>A0A0F9P3R3_9ZZZZ</name>
<organism evidence="1">
    <name type="scientific">marine sediment metagenome</name>
    <dbReference type="NCBI Taxonomy" id="412755"/>
    <lineage>
        <taxon>unclassified sequences</taxon>
        <taxon>metagenomes</taxon>
        <taxon>ecological metagenomes</taxon>
    </lineage>
</organism>
<evidence type="ECO:0000313" key="1">
    <source>
        <dbReference type="EMBL" id="KKN26465.1"/>
    </source>
</evidence>